<dbReference type="InterPro" id="IPR038520">
    <property type="entry name" value="BDV_M_sf"/>
</dbReference>
<sequence>MPKGYPYVDPKDALVPGYTSLLLVIKFRKSSQTVVVALASVSSHFLVPSLPAGLTIDLEPYGADTAVMYYQWEDATWNNLSKLLVKPKGFPQRGAILIGEVASQHAFFANFNVDSFHINNVGTGPLGIAFSKR</sequence>
<protein>
    <submittedName>
        <fullName evidence="1">Matrix protein</fullName>
    </submittedName>
</protein>
<gene>
    <name evidence="1" type="primary">M</name>
</gene>
<dbReference type="Gene3D" id="2.70.20.40">
    <property type="entry name" value="Borna disease virus, matrix protein"/>
    <property type="match status" value="1"/>
</dbReference>
<accession>A0AA48PAQ6</accession>
<dbReference type="EMBL" id="BK063518">
    <property type="protein sequence ID" value="DBA13182.1"/>
    <property type="molecule type" value="Viral_cRNA"/>
</dbReference>
<organism evidence="1">
    <name type="scientific">little skate bornavirus</name>
    <dbReference type="NCBI Taxonomy" id="3055759"/>
    <lineage>
        <taxon>Viruses</taxon>
        <taxon>Riboviria</taxon>
        <taxon>Orthornavirae</taxon>
        <taxon>Negarnaviricota</taxon>
        <taxon>Haploviricotina</taxon>
        <taxon>Monjiviricetes</taxon>
        <taxon>Mononegavirales</taxon>
        <taxon>Bornaviridae</taxon>
        <taxon>Cartilovirus</taxon>
        <taxon>Cartilovirus plani</taxon>
    </lineage>
</organism>
<proteinExistence type="predicted"/>
<reference evidence="1" key="1">
    <citation type="journal article" date="2023" name="bioRxiv">
        <title>Diving Deep into Fish Bornaviruses: Uncovering Hidden Diversity and Transcriptional Strategies through Comprehensive Data Mining.</title>
        <authorList>
            <person name="Eshak M."/>
            <person name="Rubbenstroth D."/>
            <person name="Beer M."/>
            <person name="Pfaff F."/>
        </authorList>
    </citation>
    <scope>NUCLEOTIDE SEQUENCE</scope>
    <source>
        <strain evidence="1">AoL</strain>
    </source>
</reference>
<evidence type="ECO:0000313" key="1">
    <source>
        <dbReference type="EMBL" id="DBA13182.1"/>
    </source>
</evidence>
<name>A0AA48PAQ6_9MONO</name>